<evidence type="ECO:0000313" key="1">
    <source>
        <dbReference type="EMBL" id="KAF6810301.1"/>
    </source>
</evidence>
<dbReference type="EMBL" id="WIGM01000857">
    <property type="protein sequence ID" value="KAF6810301.1"/>
    <property type="molecule type" value="Genomic_DNA"/>
</dbReference>
<evidence type="ECO:0000313" key="2">
    <source>
        <dbReference type="Proteomes" id="UP000639643"/>
    </source>
</evidence>
<comment type="caution">
    <text evidence="1">The sequence shown here is derived from an EMBL/GenBank/DDBJ whole genome shotgun (WGS) entry which is preliminary data.</text>
</comment>
<name>A0A8H6MW39_9PEZI</name>
<dbReference type="Proteomes" id="UP000639643">
    <property type="component" value="Unassembled WGS sequence"/>
</dbReference>
<keyword evidence="2" id="KW-1185">Reference proteome</keyword>
<protein>
    <submittedName>
        <fullName evidence="1">Uncharacterized protein</fullName>
    </submittedName>
</protein>
<sequence>MEVLQGGKDEQLTGNASGTLGLGYAQHQFGRGFVWAWNLDKLELFSGSVTEPYEETESRSINDAVNETSQAGFRIWEHSAQPYDVDKAAAAAAARHGDASGRLPVLPSWSLITSETYVE</sequence>
<dbReference type="AlphaFoldDB" id="A0A8H6MW39"/>
<proteinExistence type="predicted"/>
<organism evidence="1 2">
    <name type="scientific">Colletotrichum musicola</name>
    <dbReference type="NCBI Taxonomy" id="2175873"/>
    <lineage>
        <taxon>Eukaryota</taxon>
        <taxon>Fungi</taxon>
        <taxon>Dikarya</taxon>
        <taxon>Ascomycota</taxon>
        <taxon>Pezizomycotina</taxon>
        <taxon>Sordariomycetes</taxon>
        <taxon>Hypocreomycetidae</taxon>
        <taxon>Glomerellales</taxon>
        <taxon>Glomerellaceae</taxon>
        <taxon>Colletotrichum</taxon>
        <taxon>Colletotrichum orchidearum species complex</taxon>
    </lineage>
</organism>
<accession>A0A8H6MW39</accession>
<reference evidence="1" key="1">
    <citation type="journal article" date="2020" name="Phytopathology">
        <title>Genome Sequence Resources of Colletotrichum truncatum, C. plurivorum, C. musicola, and C. sojae: Four Species Pathogenic to Soybean (Glycine max).</title>
        <authorList>
            <person name="Rogerio F."/>
            <person name="Boufleur T.R."/>
            <person name="Ciampi-Guillardi M."/>
            <person name="Sukno S.A."/>
            <person name="Thon M.R."/>
            <person name="Massola Junior N.S."/>
            <person name="Baroncelli R."/>
        </authorList>
    </citation>
    <scope>NUCLEOTIDE SEQUENCE</scope>
    <source>
        <strain evidence="1">LFN0074</strain>
    </source>
</reference>
<gene>
    <name evidence="1" type="ORF">CMUS01_13497</name>
</gene>